<dbReference type="PANTHER" id="PTHR18901:SF38">
    <property type="entry name" value="PSEUDOURIDINE-5'-PHOSPHATASE"/>
    <property type="match status" value="1"/>
</dbReference>
<dbReference type="EMBL" id="MU004188">
    <property type="protein sequence ID" value="KAF2495914.1"/>
    <property type="molecule type" value="Genomic_DNA"/>
</dbReference>
<dbReference type="InterPro" id="IPR006439">
    <property type="entry name" value="HAD-SF_hydro_IA"/>
</dbReference>
<name>A0A6A6QUW8_9PEZI</name>
<evidence type="ECO:0000313" key="2">
    <source>
        <dbReference type="Proteomes" id="UP000799750"/>
    </source>
</evidence>
<dbReference type="Gene3D" id="3.40.50.1000">
    <property type="entry name" value="HAD superfamily/HAD-like"/>
    <property type="match status" value="1"/>
</dbReference>
<accession>A0A6A6QUW8</accession>
<dbReference type="SFLD" id="SFLDS00003">
    <property type="entry name" value="Haloacid_Dehalogenase"/>
    <property type="match status" value="1"/>
</dbReference>
<proteinExistence type="predicted"/>
<organism evidence="1 2">
    <name type="scientific">Lophium mytilinum</name>
    <dbReference type="NCBI Taxonomy" id="390894"/>
    <lineage>
        <taxon>Eukaryota</taxon>
        <taxon>Fungi</taxon>
        <taxon>Dikarya</taxon>
        <taxon>Ascomycota</taxon>
        <taxon>Pezizomycotina</taxon>
        <taxon>Dothideomycetes</taxon>
        <taxon>Pleosporomycetidae</taxon>
        <taxon>Mytilinidiales</taxon>
        <taxon>Mytilinidiaceae</taxon>
        <taxon>Lophium</taxon>
    </lineage>
</organism>
<sequence length="296" mass="32521">MSKSPNTPPPIRACLFDMDGLLIDSEDLYSICTNAVLAEYGRPKLPWSIKAQLQGRPGPESQRIFQEWAHLPISPADFTAKISALQRQHFPSTKPLPGVPALLRTLSTSSTHIALATSSHEANFHLKTNHLADLFAVFAQRHRVLGDDPRIAKGRGKPAPDIYLLALETINVDLRAKGEVEVRPEECLVFEDSVPGVESGRRAGMQVVWCPHPGLREEYRGREREVLAGLTGAHVDEEVDGVARVEGVRVKGQPGELDDGWARLLETLEGFPYASYGIEVGGEKEKENVEPVVDGI</sequence>
<reference evidence="1" key="1">
    <citation type="journal article" date="2020" name="Stud. Mycol.">
        <title>101 Dothideomycetes genomes: a test case for predicting lifestyles and emergence of pathogens.</title>
        <authorList>
            <person name="Haridas S."/>
            <person name="Albert R."/>
            <person name="Binder M."/>
            <person name="Bloem J."/>
            <person name="Labutti K."/>
            <person name="Salamov A."/>
            <person name="Andreopoulos B."/>
            <person name="Baker S."/>
            <person name="Barry K."/>
            <person name="Bills G."/>
            <person name="Bluhm B."/>
            <person name="Cannon C."/>
            <person name="Castanera R."/>
            <person name="Culley D."/>
            <person name="Daum C."/>
            <person name="Ezra D."/>
            <person name="Gonzalez J."/>
            <person name="Henrissat B."/>
            <person name="Kuo A."/>
            <person name="Liang C."/>
            <person name="Lipzen A."/>
            <person name="Lutzoni F."/>
            <person name="Magnuson J."/>
            <person name="Mondo S."/>
            <person name="Nolan M."/>
            <person name="Ohm R."/>
            <person name="Pangilinan J."/>
            <person name="Park H.-J."/>
            <person name="Ramirez L."/>
            <person name="Alfaro M."/>
            <person name="Sun H."/>
            <person name="Tritt A."/>
            <person name="Yoshinaga Y."/>
            <person name="Zwiers L.-H."/>
            <person name="Turgeon B."/>
            <person name="Goodwin S."/>
            <person name="Spatafora J."/>
            <person name="Crous P."/>
            <person name="Grigoriev I."/>
        </authorList>
    </citation>
    <scope>NUCLEOTIDE SEQUENCE</scope>
    <source>
        <strain evidence="1">CBS 269.34</strain>
    </source>
</reference>
<dbReference type="OrthoDB" id="40579at2759"/>
<dbReference type="Gene3D" id="1.10.150.240">
    <property type="entry name" value="Putative phosphatase, domain 2"/>
    <property type="match status" value="1"/>
</dbReference>
<protein>
    <submittedName>
        <fullName evidence="1">Putative haloacid-halidohydrolase</fullName>
    </submittedName>
</protein>
<dbReference type="PANTHER" id="PTHR18901">
    <property type="entry name" value="2-DEOXYGLUCOSE-6-PHOSPHATE PHOSPHATASE 2"/>
    <property type="match status" value="1"/>
</dbReference>
<dbReference type="GO" id="GO:0016791">
    <property type="term" value="F:phosphatase activity"/>
    <property type="evidence" value="ECO:0007669"/>
    <property type="project" value="TreeGrafter"/>
</dbReference>
<gene>
    <name evidence="1" type="ORF">BU16DRAFT_572203</name>
</gene>
<dbReference type="NCBIfam" id="TIGR01509">
    <property type="entry name" value="HAD-SF-IA-v3"/>
    <property type="match status" value="1"/>
</dbReference>
<dbReference type="InterPro" id="IPR023198">
    <property type="entry name" value="PGP-like_dom2"/>
</dbReference>
<dbReference type="InterPro" id="IPR041492">
    <property type="entry name" value="HAD_2"/>
</dbReference>
<keyword evidence="2" id="KW-1185">Reference proteome</keyword>
<dbReference type="FunFam" id="1.10.150.240:FF:000001">
    <property type="entry name" value="Haloacid dehalogenase-like hydrolase domain"/>
    <property type="match status" value="1"/>
</dbReference>
<dbReference type="InterPro" id="IPR023214">
    <property type="entry name" value="HAD_sf"/>
</dbReference>
<dbReference type="InterPro" id="IPR036412">
    <property type="entry name" value="HAD-like_sf"/>
</dbReference>
<keyword evidence="1" id="KW-0378">Hydrolase</keyword>
<dbReference type="Pfam" id="PF13419">
    <property type="entry name" value="HAD_2"/>
    <property type="match status" value="1"/>
</dbReference>
<dbReference type="FunFam" id="3.40.50.1000:FF:000131">
    <property type="entry name" value="HAD superfamily hydrolase, putative"/>
    <property type="match status" value="1"/>
</dbReference>
<dbReference type="SFLD" id="SFLDG01129">
    <property type="entry name" value="C1.5:_HAD__Beta-PGM__Phosphata"/>
    <property type="match status" value="1"/>
</dbReference>
<dbReference type="Proteomes" id="UP000799750">
    <property type="component" value="Unassembled WGS sequence"/>
</dbReference>
<dbReference type="AlphaFoldDB" id="A0A6A6QUW8"/>
<evidence type="ECO:0000313" key="1">
    <source>
        <dbReference type="EMBL" id="KAF2495914.1"/>
    </source>
</evidence>
<dbReference type="SUPFAM" id="SSF56784">
    <property type="entry name" value="HAD-like"/>
    <property type="match status" value="1"/>
</dbReference>